<dbReference type="InterPro" id="IPR038619">
    <property type="entry name" value="MraZ_sf"/>
</dbReference>
<protein>
    <recommendedName>
        <fullName evidence="3">Division/cell wall cluster transcriptional repressor MraZ</fullName>
    </recommendedName>
</protein>
<dbReference type="InterPro" id="IPR037914">
    <property type="entry name" value="SpoVT-AbrB_sf"/>
</dbReference>
<keyword evidence="2" id="KW-1185">Reference proteome</keyword>
<dbReference type="InterPro" id="IPR035644">
    <property type="entry name" value="MraZ_C"/>
</dbReference>
<organism evidence="1 2">
    <name type="scientific">Novosphingobium pituita</name>
    <dbReference type="NCBI Taxonomy" id="3056842"/>
    <lineage>
        <taxon>Bacteria</taxon>
        <taxon>Pseudomonadati</taxon>
        <taxon>Pseudomonadota</taxon>
        <taxon>Alphaproteobacteria</taxon>
        <taxon>Sphingomonadales</taxon>
        <taxon>Sphingomonadaceae</taxon>
        <taxon>Novosphingobium</taxon>
    </lineage>
</organism>
<reference evidence="1 2" key="1">
    <citation type="submission" date="2023-06" db="EMBL/GenBank/DDBJ databases">
        <title>Draft genome sequence of Novosphingobium sp. strain IK01.</title>
        <authorList>
            <person name="Hatamoto M."/>
            <person name="Ikarashi T."/>
            <person name="Yamaguchi T."/>
        </authorList>
    </citation>
    <scope>NUCLEOTIDE SEQUENCE [LARGE SCALE GENOMIC DNA]</scope>
    <source>
        <strain evidence="1 2">IK01</strain>
    </source>
</reference>
<dbReference type="EMBL" id="BTFW01000001">
    <property type="protein sequence ID" value="GMM62145.1"/>
    <property type="molecule type" value="Genomic_DNA"/>
</dbReference>
<evidence type="ECO:0000313" key="2">
    <source>
        <dbReference type="Proteomes" id="UP001187221"/>
    </source>
</evidence>
<evidence type="ECO:0008006" key="3">
    <source>
        <dbReference type="Google" id="ProtNLM"/>
    </source>
</evidence>
<dbReference type="RefSeq" id="WP_317975755.1">
    <property type="nucleotide sequence ID" value="NZ_BTFW01000001.1"/>
</dbReference>
<dbReference type="Proteomes" id="UP001187221">
    <property type="component" value="Unassembled WGS sequence"/>
</dbReference>
<name>A0ABQ6PAM6_9SPHN</name>
<gene>
    <name evidence="1" type="ORF">NUTIK01_29220</name>
</gene>
<accession>A0ABQ6PAM6</accession>
<dbReference type="Gene3D" id="3.40.1550.20">
    <property type="entry name" value="Transcriptional regulator MraZ domain"/>
    <property type="match status" value="1"/>
</dbReference>
<proteinExistence type="predicted"/>
<dbReference type="CDD" id="cd16321">
    <property type="entry name" value="MraZ_C"/>
    <property type="match status" value="1"/>
</dbReference>
<sequence>MAGAPSNYWGQGFSPRGEKNRFVLPADFRATVKDASQGQRLLCLDRHHKFPCLTGFGLSRVETFPARIAREEEMAFKRGEDFDPDTRAAQLYGFLRASFDESGRFILPDHLAEQARVSDALYFHGGGEFFTIWSPEVLFEMDSGWDSAKATCRALLAEAAQKGKRK</sequence>
<evidence type="ECO:0000313" key="1">
    <source>
        <dbReference type="EMBL" id="GMM62145.1"/>
    </source>
</evidence>
<comment type="caution">
    <text evidence="1">The sequence shown here is derived from an EMBL/GenBank/DDBJ whole genome shotgun (WGS) entry which is preliminary data.</text>
</comment>
<dbReference type="SUPFAM" id="SSF89447">
    <property type="entry name" value="AbrB/MazE/MraZ-like"/>
    <property type="match status" value="1"/>
</dbReference>